<dbReference type="Proteomes" id="UP000187203">
    <property type="component" value="Unassembled WGS sequence"/>
</dbReference>
<gene>
    <name evidence="1" type="ORF">COLO4_35733</name>
</gene>
<dbReference type="EMBL" id="AWUE01022784">
    <property type="protein sequence ID" value="OMO56218.1"/>
    <property type="molecule type" value="Genomic_DNA"/>
</dbReference>
<evidence type="ECO:0000313" key="2">
    <source>
        <dbReference type="Proteomes" id="UP000187203"/>
    </source>
</evidence>
<dbReference type="AlphaFoldDB" id="A0A1R3GDN2"/>
<proteinExistence type="predicted"/>
<reference evidence="2" key="1">
    <citation type="submission" date="2013-09" db="EMBL/GenBank/DDBJ databases">
        <title>Corchorus olitorius genome sequencing.</title>
        <authorList>
            <person name="Alam M."/>
            <person name="Haque M.S."/>
            <person name="Islam M.S."/>
            <person name="Emdad E.M."/>
            <person name="Islam M.M."/>
            <person name="Ahmed B."/>
            <person name="Halim A."/>
            <person name="Hossen Q.M.M."/>
            <person name="Hossain M.Z."/>
            <person name="Ahmed R."/>
            <person name="Khan M.M."/>
            <person name="Islam R."/>
            <person name="Rashid M.M."/>
            <person name="Khan S.A."/>
            <person name="Rahman M.S."/>
            <person name="Alam M."/>
            <person name="Yahiya A.S."/>
            <person name="Khan M.S."/>
            <person name="Azam M.S."/>
            <person name="Haque T."/>
            <person name="Lashkar M.Z.H."/>
            <person name="Akhand A.I."/>
            <person name="Morshed G."/>
            <person name="Roy S."/>
            <person name="Uddin K.S."/>
            <person name="Rabeya T."/>
            <person name="Hossain A.S."/>
            <person name="Chowdhury A."/>
            <person name="Snigdha A.R."/>
            <person name="Mortoza M.S."/>
            <person name="Matin S.A."/>
            <person name="Hoque S.M.E."/>
            <person name="Islam M.K."/>
            <person name="Roy D.K."/>
            <person name="Haider R."/>
            <person name="Moosa M.M."/>
            <person name="Elias S.M."/>
            <person name="Hasan A.M."/>
            <person name="Jahan S."/>
            <person name="Shafiuddin M."/>
            <person name="Mahmood N."/>
            <person name="Shommy N.S."/>
        </authorList>
    </citation>
    <scope>NUCLEOTIDE SEQUENCE [LARGE SCALE GENOMIC DNA]</scope>
    <source>
        <strain evidence="2">cv. O-4</strain>
    </source>
</reference>
<name>A0A1R3GDN2_9ROSI</name>
<evidence type="ECO:0000313" key="1">
    <source>
        <dbReference type="EMBL" id="OMO56218.1"/>
    </source>
</evidence>
<keyword evidence="2" id="KW-1185">Reference proteome</keyword>
<sequence length="51" mass="6107">MERLRGGLKLERETLRRMDDTWRCMRGERSDFGGEVVFFAGVFLFERFFVG</sequence>
<accession>A0A1R3GDN2</accession>
<organism evidence="1 2">
    <name type="scientific">Corchorus olitorius</name>
    <dbReference type="NCBI Taxonomy" id="93759"/>
    <lineage>
        <taxon>Eukaryota</taxon>
        <taxon>Viridiplantae</taxon>
        <taxon>Streptophyta</taxon>
        <taxon>Embryophyta</taxon>
        <taxon>Tracheophyta</taxon>
        <taxon>Spermatophyta</taxon>
        <taxon>Magnoliopsida</taxon>
        <taxon>eudicotyledons</taxon>
        <taxon>Gunneridae</taxon>
        <taxon>Pentapetalae</taxon>
        <taxon>rosids</taxon>
        <taxon>malvids</taxon>
        <taxon>Malvales</taxon>
        <taxon>Malvaceae</taxon>
        <taxon>Grewioideae</taxon>
        <taxon>Apeibeae</taxon>
        <taxon>Corchorus</taxon>
    </lineage>
</organism>
<protein>
    <submittedName>
        <fullName evidence="1">Uncharacterized protein</fullName>
    </submittedName>
</protein>
<comment type="caution">
    <text evidence="1">The sequence shown here is derived from an EMBL/GenBank/DDBJ whole genome shotgun (WGS) entry which is preliminary data.</text>
</comment>